<comment type="caution">
    <text evidence="3">The sequence shown here is derived from an EMBL/GenBank/DDBJ whole genome shotgun (WGS) entry which is preliminary data.</text>
</comment>
<dbReference type="CDD" id="cd00291">
    <property type="entry name" value="SirA_YedF_YeeD"/>
    <property type="match status" value="1"/>
</dbReference>
<gene>
    <name evidence="3" type="ORF">ACFL6M_02680</name>
</gene>
<organism evidence="3 4">
    <name type="scientific">Eiseniibacteriota bacterium</name>
    <dbReference type="NCBI Taxonomy" id="2212470"/>
    <lineage>
        <taxon>Bacteria</taxon>
        <taxon>Candidatus Eiseniibacteriota</taxon>
    </lineage>
</organism>
<evidence type="ECO:0000313" key="4">
    <source>
        <dbReference type="Proteomes" id="UP001593833"/>
    </source>
</evidence>
<evidence type="ECO:0000259" key="2">
    <source>
        <dbReference type="PROSITE" id="PS01148"/>
    </source>
</evidence>
<accession>A0ABV6YJG7</accession>
<dbReference type="Proteomes" id="UP001593833">
    <property type="component" value="Unassembled WGS sequence"/>
</dbReference>
<sequence>MAEHDAVKVLDLKGLPCPMPVVKMSQEIGSVDVGNVIEVHTTDPGSLADFPAWAKSSGNEILETRQEEGLIRIFVKRLK</sequence>
<protein>
    <submittedName>
        <fullName evidence="3">Sulfurtransferase TusA family protein</fullName>
    </submittedName>
</protein>
<dbReference type="InterPro" id="IPR001455">
    <property type="entry name" value="TusA-like"/>
</dbReference>
<evidence type="ECO:0000256" key="1">
    <source>
        <dbReference type="ARBA" id="ARBA00008984"/>
    </source>
</evidence>
<dbReference type="SUPFAM" id="SSF64307">
    <property type="entry name" value="SirA-like"/>
    <property type="match status" value="1"/>
</dbReference>
<dbReference type="EMBL" id="JBHPKH010000018">
    <property type="protein sequence ID" value="MFC1572483.1"/>
    <property type="molecule type" value="Genomic_DNA"/>
</dbReference>
<dbReference type="Pfam" id="PF01206">
    <property type="entry name" value="TusA"/>
    <property type="match status" value="1"/>
</dbReference>
<dbReference type="PROSITE" id="PS01148">
    <property type="entry name" value="UPF0033"/>
    <property type="match status" value="1"/>
</dbReference>
<dbReference type="Gene3D" id="3.30.110.40">
    <property type="entry name" value="TusA-like domain"/>
    <property type="match status" value="1"/>
</dbReference>
<name>A0ABV6YJG7_UNCEI</name>
<dbReference type="PANTHER" id="PTHR33279">
    <property type="entry name" value="SULFUR CARRIER PROTEIN YEDF-RELATED"/>
    <property type="match status" value="1"/>
</dbReference>
<keyword evidence="4" id="KW-1185">Reference proteome</keyword>
<proteinExistence type="inferred from homology"/>
<dbReference type="PANTHER" id="PTHR33279:SF6">
    <property type="entry name" value="SULFUR CARRIER PROTEIN YEDF-RELATED"/>
    <property type="match status" value="1"/>
</dbReference>
<dbReference type="InterPro" id="IPR036868">
    <property type="entry name" value="TusA-like_sf"/>
</dbReference>
<feature type="domain" description="UPF0033" evidence="2">
    <location>
        <begin position="10"/>
        <end position="34"/>
    </location>
</feature>
<evidence type="ECO:0000313" key="3">
    <source>
        <dbReference type="EMBL" id="MFC1572483.1"/>
    </source>
</evidence>
<comment type="similarity">
    <text evidence="1">Belongs to the sulfur carrier protein TusA family.</text>
</comment>
<reference evidence="3 4" key="1">
    <citation type="submission" date="2024-09" db="EMBL/GenBank/DDBJ databases">
        <authorList>
            <person name="D'Angelo T."/>
        </authorList>
    </citation>
    <scope>NUCLEOTIDE SEQUENCE [LARGE SCALE GENOMIC DNA]</scope>
    <source>
        <strain evidence="3">SAG AM-320-E07</strain>
    </source>
</reference>